<dbReference type="Gene3D" id="3.40.50.150">
    <property type="entry name" value="Vaccinia Virus protein VP39"/>
    <property type="match status" value="1"/>
</dbReference>
<dbReference type="Proteomes" id="UP001219605">
    <property type="component" value="Chromosome"/>
</dbReference>
<dbReference type="GO" id="GO:0008168">
    <property type="term" value="F:methyltransferase activity"/>
    <property type="evidence" value="ECO:0007669"/>
    <property type="project" value="UniProtKB-KW"/>
</dbReference>
<gene>
    <name evidence="3" type="ORF">PVK37_05685</name>
</gene>
<dbReference type="InterPro" id="IPR025714">
    <property type="entry name" value="Methyltranfer_dom"/>
</dbReference>
<accession>A0ABY7ZSP2</accession>
<dbReference type="PANTHER" id="PTHR43861">
    <property type="entry name" value="TRANS-ACONITATE 2-METHYLTRANSFERASE-RELATED"/>
    <property type="match status" value="1"/>
</dbReference>
<evidence type="ECO:0000256" key="1">
    <source>
        <dbReference type="SAM" id="MobiDB-lite"/>
    </source>
</evidence>
<evidence type="ECO:0000259" key="2">
    <source>
        <dbReference type="Pfam" id="PF13847"/>
    </source>
</evidence>
<keyword evidence="4" id="KW-1185">Reference proteome</keyword>
<organism evidence="3 4">
    <name type="scientific">Micromonospora cathayae</name>
    <dbReference type="NCBI Taxonomy" id="3028804"/>
    <lineage>
        <taxon>Bacteria</taxon>
        <taxon>Bacillati</taxon>
        <taxon>Actinomycetota</taxon>
        <taxon>Actinomycetes</taxon>
        <taxon>Micromonosporales</taxon>
        <taxon>Micromonosporaceae</taxon>
        <taxon>Micromonospora</taxon>
    </lineage>
</organism>
<sequence length="311" mass="32011">MADAATLRSRTATFWAQAAAGWIRHADRQDEIGRPLGVPAIDQIAARPGERILDVGCGCGGTTAELAVAVGGTGAVVGIDLAEAMVTAARQRFPTDRYPGIGFHAGDIETLGVVPGAPFDAAYSRMTLMLLADPVAGCTTVQRSLRPGGRLAATVFRDGSVNPWLFAAMLGAAPHLGPLPPLPVGDEPGPFSFADPARLARVLTAAGLSAVTITPCDVTMDAPDDADAVAEWLIEVGPAGAAYRAAPPAGQAAARSGAVRLLDRFREPGVGYRLPAGLWLVTAVAAGADRPSAAAGPPATHHRQPRQDEKR</sequence>
<evidence type="ECO:0000313" key="4">
    <source>
        <dbReference type="Proteomes" id="UP001219605"/>
    </source>
</evidence>
<dbReference type="GO" id="GO:0032259">
    <property type="term" value="P:methylation"/>
    <property type="evidence" value="ECO:0007669"/>
    <property type="project" value="UniProtKB-KW"/>
</dbReference>
<name>A0ABY7ZSP2_9ACTN</name>
<keyword evidence="3" id="KW-0808">Transferase</keyword>
<protein>
    <submittedName>
        <fullName evidence="3">Methyltransferase domain-containing protein</fullName>
    </submittedName>
</protein>
<dbReference type="SUPFAM" id="SSF53335">
    <property type="entry name" value="S-adenosyl-L-methionine-dependent methyltransferases"/>
    <property type="match status" value="1"/>
</dbReference>
<feature type="compositionally biased region" description="Low complexity" evidence="1">
    <location>
        <begin position="290"/>
        <end position="299"/>
    </location>
</feature>
<reference evidence="3 4" key="1">
    <citation type="submission" date="2023-02" db="EMBL/GenBank/DDBJ databases">
        <authorList>
            <person name="Mo P."/>
        </authorList>
    </citation>
    <scope>NUCLEOTIDE SEQUENCE [LARGE SCALE GENOMIC DNA]</scope>
    <source>
        <strain evidence="3 4">HUAS 3</strain>
    </source>
</reference>
<evidence type="ECO:0000313" key="3">
    <source>
        <dbReference type="EMBL" id="WDZ85920.1"/>
    </source>
</evidence>
<dbReference type="EMBL" id="CP118615">
    <property type="protein sequence ID" value="WDZ85920.1"/>
    <property type="molecule type" value="Genomic_DNA"/>
</dbReference>
<dbReference type="InterPro" id="IPR029063">
    <property type="entry name" value="SAM-dependent_MTases_sf"/>
</dbReference>
<keyword evidence="3" id="KW-0489">Methyltransferase</keyword>
<dbReference type="Pfam" id="PF13847">
    <property type="entry name" value="Methyltransf_31"/>
    <property type="match status" value="1"/>
</dbReference>
<proteinExistence type="predicted"/>
<dbReference type="CDD" id="cd02440">
    <property type="entry name" value="AdoMet_MTases"/>
    <property type="match status" value="1"/>
</dbReference>
<dbReference type="PANTHER" id="PTHR43861:SF1">
    <property type="entry name" value="TRANS-ACONITATE 2-METHYLTRANSFERASE"/>
    <property type="match status" value="1"/>
</dbReference>
<feature type="domain" description="Methyltransferase" evidence="2">
    <location>
        <begin position="48"/>
        <end position="157"/>
    </location>
</feature>
<feature type="region of interest" description="Disordered" evidence="1">
    <location>
        <begin position="290"/>
        <end position="311"/>
    </location>
</feature>
<dbReference type="RefSeq" id="WP_275032682.1">
    <property type="nucleotide sequence ID" value="NZ_CP118615.1"/>
</dbReference>